<keyword evidence="2" id="KW-0813">Transport</keyword>
<evidence type="ECO:0000259" key="3">
    <source>
        <dbReference type="Pfam" id="PF00626"/>
    </source>
</evidence>
<dbReference type="GO" id="GO:0000139">
    <property type="term" value="C:Golgi membrane"/>
    <property type="evidence" value="ECO:0007669"/>
    <property type="project" value="UniProtKB-SubCell"/>
</dbReference>
<dbReference type="GO" id="GO:0006886">
    <property type="term" value="P:intracellular protein transport"/>
    <property type="evidence" value="ECO:0007669"/>
    <property type="project" value="InterPro"/>
</dbReference>
<dbReference type="STRING" id="578461.R0MF96"/>
<keyword evidence="2" id="KW-0862">Zinc</keyword>
<keyword evidence="2" id="KW-0472">Membrane</keyword>
<keyword evidence="2" id="KW-0479">Metal-binding</keyword>
<dbReference type="PANTHER" id="PTHR11141">
    <property type="entry name" value="PROTEIN TRANSPORT PROTEIN SEC23"/>
    <property type="match status" value="1"/>
</dbReference>
<comment type="similarity">
    <text evidence="1 2">Belongs to the SEC23/SEC24 family. SEC23 subfamily.</text>
</comment>
<evidence type="ECO:0000256" key="2">
    <source>
        <dbReference type="RuleBase" id="RU365030"/>
    </source>
</evidence>
<dbReference type="Gene3D" id="3.40.20.10">
    <property type="entry name" value="Severin"/>
    <property type="match status" value="1"/>
</dbReference>
<protein>
    <recommendedName>
        <fullName evidence="2">Protein transport protein SEC23</fullName>
    </recommendedName>
</protein>
<keyword evidence="2" id="KW-0333">Golgi apparatus</keyword>
<proteinExistence type="inferred from homology"/>
<dbReference type="GO" id="GO:0030127">
    <property type="term" value="C:COPII vesicle coat"/>
    <property type="evidence" value="ECO:0007669"/>
    <property type="project" value="InterPro"/>
</dbReference>
<dbReference type="GO" id="GO:0005789">
    <property type="term" value="C:endoplasmic reticulum membrane"/>
    <property type="evidence" value="ECO:0007669"/>
    <property type="project" value="UniProtKB-SubCell"/>
</dbReference>
<comment type="function">
    <text evidence="2">Component of the coat protein complex II (COPII) which promotes the formation of transport vesicles from the endoplasmic reticulum (ER). The coat has two main functions, the physical deformation of the endoplasmic reticulum membrane into vesicles and the selection of cargo molecules.</text>
</comment>
<accession>R0MF96</accession>
<dbReference type="InterPro" id="IPR029006">
    <property type="entry name" value="ADF-H/Gelsolin-like_dom_sf"/>
</dbReference>
<evidence type="ECO:0000313" key="4">
    <source>
        <dbReference type="EMBL" id="EOB11408.1"/>
    </source>
</evidence>
<dbReference type="SUPFAM" id="SSF81811">
    <property type="entry name" value="Helical domain of Sec23/24"/>
    <property type="match status" value="1"/>
</dbReference>
<reference evidence="4 5" key="1">
    <citation type="journal article" date="2013" name="BMC Genomics">
        <title>Comparative genomics of parasitic silkworm microsporidia reveal an association between genome expansion and host adaptation.</title>
        <authorList>
            <person name="Pan G."/>
            <person name="Xu J."/>
            <person name="Li T."/>
            <person name="Xia Q."/>
            <person name="Liu S.L."/>
            <person name="Zhang G."/>
            <person name="Li S."/>
            <person name="Li C."/>
            <person name="Liu H."/>
            <person name="Yang L."/>
            <person name="Liu T."/>
            <person name="Zhang X."/>
            <person name="Wu Z."/>
            <person name="Fan W."/>
            <person name="Dang X."/>
            <person name="Xiang H."/>
            <person name="Tao M."/>
            <person name="Li Y."/>
            <person name="Hu J."/>
            <person name="Li Z."/>
            <person name="Lin L."/>
            <person name="Luo J."/>
            <person name="Geng L."/>
            <person name="Wang L."/>
            <person name="Long M."/>
            <person name="Wan Y."/>
            <person name="He N."/>
            <person name="Zhang Z."/>
            <person name="Lu C."/>
            <person name="Keeling P.J."/>
            <person name="Wang J."/>
            <person name="Xiang Z."/>
            <person name="Zhou Z."/>
        </authorList>
    </citation>
    <scope>NUCLEOTIDE SEQUENCE [LARGE SCALE GENOMIC DNA]</scope>
    <source>
        <strain evidence="5">CQ1 / CVCC 102059</strain>
    </source>
</reference>
<dbReference type="OrthoDB" id="10256289at2759"/>
<dbReference type="Gene3D" id="1.20.120.730">
    <property type="entry name" value="Sec23/Sec24 helical domain"/>
    <property type="match status" value="1"/>
</dbReference>
<feature type="domain" description="Gelsolin-like" evidence="3">
    <location>
        <begin position="59"/>
        <end position="144"/>
    </location>
</feature>
<dbReference type="PANTHER" id="PTHR11141:SF0">
    <property type="entry name" value="PROTEIN TRANSPORT PROTEIN SEC23"/>
    <property type="match status" value="1"/>
</dbReference>
<keyword evidence="2" id="KW-0653">Protein transport</keyword>
<name>R0MF96_NOSB1</name>
<gene>
    <name evidence="4" type="primary">SEC23</name>
    <name evidence="4" type="ORF">NBO_1210g0001</name>
</gene>
<dbReference type="InterPro" id="IPR036175">
    <property type="entry name" value="Sec23/24_helical_dom_sf"/>
</dbReference>
<dbReference type="GO" id="GO:0070971">
    <property type="term" value="C:endoplasmic reticulum exit site"/>
    <property type="evidence" value="ECO:0007669"/>
    <property type="project" value="TreeGrafter"/>
</dbReference>
<dbReference type="GO" id="GO:0090110">
    <property type="term" value="P:COPII-coated vesicle cargo loading"/>
    <property type="evidence" value="ECO:0007669"/>
    <property type="project" value="TreeGrafter"/>
</dbReference>
<dbReference type="GO" id="GO:0046872">
    <property type="term" value="F:metal ion binding"/>
    <property type="evidence" value="ECO:0007669"/>
    <property type="project" value="UniProtKB-KW"/>
</dbReference>
<dbReference type="VEuPathDB" id="MicrosporidiaDB:NBO_1210g0001"/>
<comment type="subcellular location">
    <subcellularLocation>
        <location evidence="2">Cytoplasm</location>
    </subcellularLocation>
    <subcellularLocation>
        <location evidence="2">Cytoplasmic vesicle</location>
        <location evidence="2">COPII-coated vesicle membrane</location>
        <topology evidence="2">Peripheral membrane protein</topology>
        <orientation evidence="2">Cytoplasmic side</orientation>
    </subcellularLocation>
    <subcellularLocation>
        <location evidence="2">Endoplasmic reticulum membrane</location>
        <topology evidence="2">Peripheral membrane protein</topology>
        <orientation evidence="2">Cytoplasmic side</orientation>
    </subcellularLocation>
    <subcellularLocation>
        <location evidence="2">Golgi apparatus membrane</location>
        <topology evidence="2">Peripheral membrane protein</topology>
        <orientation evidence="2">Cytoplasmic side</orientation>
    </subcellularLocation>
</comment>
<evidence type="ECO:0000256" key="1">
    <source>
        <dbReference type="ARBA" id="ARBA00009210"/>
    </source>
</evidence>
<dbReference type="SUPFAM" id="SSF82754">
    <property type="entry name" value="C-terminal, gelsolin-like domain of Sec23/24"/>
    <property type="match status" value="1"/>
</dbReference>
<dbReference type="Proteomes" id="UP000016927">
    <property type="component" value="Unassembled WGS sequence"/>
</dbReference>
<dbReference type="AlphaFoldDB" id="R0MF96"/>
<evidence type="ECO:0000313" key="5">
    <source>
        <dbReference type="Proteomes" id="UP000016927"/>
    </source>
</evidence>
<keyword evidence="5" id="KW-1185">Reference proteome</keyword>
<dbReference type="EMBL" id="KB910117">
    <property type="protein sequence ID" value="EOB11408.1"/>
    <property type="molecule type" value="Genomic_DNA"/>
</dbReference>
<dbReference type="HOGENOM" id="CLU_008658_1_0_1"/>
<dbReference type="SMR" id="R0MF96"/>
<dbReference type="InterPro" id="IPR036180">
    <property type="entry name" value="Gelsolin-like_dom_sf"/>
</dbReference>
<keyword evidence="2" id="KW-0968">Cytoplasmic vesicle</keyword>
<organism evidence="4 5">
    <name type="scientific">Nosema bombycis (strain CQ1 / CVCC 102059)</name>
    <name type="common">Microsporidian parasite</name>
    <name type="synonym">Pebrine of silkworm</name>
    <dbReference type="NCBI Taxonomy" id="578461"/>
    <lineage>
        <taxon>Eukaryota</taxon>
        <taxon>Fungi</taxon>
        <taxon>Fungi incertae sedis</taxon>
        <taxon>Microsporidia</taxon>
        <taxon>Nosematidae</taxon>
        <taxon>Nosema</taxon>
    </lineage>
</organism>
<keyword evidence="2" id="KW-0256">Endoplasmic reticulum</keyword>
<dbReference type="Pfam" id="PF00626">
    <property type="entry name" value="Gelsolin"/>
    <property type="match status" value="1"/>
</dbReference>
<sequence>MAYYPNFMFFFKRSLLVQTENVSVDESVYFKNLLYREKIDDALKLIKPTLISYNYETGVNPVELDSKSLQPDVILVLDTFHNVVVWRGGYVALWIKEGYHNQEEYASLKEIIEESENLARSLCERNPTPQFCITEENKSQQRILHHYVNPSSSGTVITENISFDKFFDALAKVVVSSDE</sequence>
<dbReference type="InterPro" id="IPR007123">
    <property type="entry name" value="Gelsolin-like_dom"/>
</dbReference>
<keyword evidence="2" id="KW-0931">ER-Golgi transport</keyword>
<dbReference type="GO" id="GO:0005096">
    <property type="term" value="F:GTPase activator activity"/>
    <property type="evidence" value="ECO:0007669"/>
    <property type="project" value="TreeGrafter"/>
</dbReference>
<keyword evidence="2" id="KW-0963">Cytoplasm</keyword>
<dbReference type="InterPro" id="IPR037364">
    <property type="entry name" value="Sec23"/>
</dbReference>